<gene>
    <name evidence="3" type="ORF">L227DRAFT_656524</name>
</gene>
<dbReference type="OrthoDB" id="7486196at2759"/>
<evidence type="ECO:0000259" key="2">
    <source>
        <dbReference type="Pfam" id="PF05018"/>
    </source>
</evidence>
<dbReference type="STRING" id="1328759.A0A5C2RY48"/>
<keyword evidence="4" id="KW-1185">Reference proteome</keyword>
<evidence type="ECO:0000256" key="1">
    <source>
        <dbReference type="SAM" id="MobiDB-lite"/>
    </source>
</evidence>
<evidence type="ECO:0000313" key="3">
    <source>
        <dbReference type="EMBL" id="RPD55995.1"/>
    </source>
</evidence>
<reference evidence="3" key="1">
    <citation type="journal article" date="2018" name="Genome Biol. Evol.">
        <title>Genomics and development of Lentinus tigrinus, a white-rot wood-decaying mushroom with dimorphic fruiting bodies.</title>
        <authorList>
            <person name="Wu B."/>
            <person name="Xu Z."/>
            <person name="Knudson A."/>
            <person name="Carlson A."/>
            <person name="Chen N."/>
            <person name="Kovaka S."/>
            <person name="LaButti K."/>
            <person name="Lipzen A."/>
            <person name="Pennachio C."/>
            <person name="Riley R."/>
            <person name="Schakwitz W."/>
            <person name="Umezawa K."/>
            <person name="Ohm R.A."/>
            <person name="Grigoriev I.V."/>
            <person name="Nagy L.G."/>
            <person name="Gibbons J."/>
            <person name="Hibbett D."/>
        </authorList>
    </citation>
    <scope>NUCLEOTIDE SEQUENCE [LARGE SCALE GENOMIC DNA]</scope>
    <source>
        <strain evidence="3">ALCF2SS1-6</strain>
    </source>
</reference>
<dbReference type="InterPro" id="IPR007714">
    <property type="entry name" value="CFA20_dom"/>
</dbReference>
<accession>A0A5C2RY48</accession>
<feature type="region of interest" description="Disordered" evidence="1">
    <location>
        <begin position="44"/>
        <end position="74"/>
    </location>
</feature>
<dbReference type="InterPro" id="IPR040441">
    <property type="entry name" value="CFA20/CFAP20DC"/>
</dbReference>
<organism evidence="3 4">
    <name type="scientific">Lentinus tigrinus ALCF2SS1-6</name>
    <dbReference type="NCBI Taxonomy" id="1328759"/>
    <lineage>
        <taxon>Eukaryota</taxon>
        <taxon>Fungi</taxon>
        <taxon>Dikarya</taxon>
        <taxon>Basidiomycota</taxon>
        <taxon>Agaricomycotina</taxon>
        <taxon>Agaricomycetes</taxon>
        <taxon>Polyporales</taxon>
        <taxon>Polyporaceae</taxon>
        <taxon>Lentinus</taxon>
    </lineage>
</organism>
<dbReference type="Pfam" id="PF05018">
    <property type="entry name" value="CFA20_dom"/>
    <property type="match status" value="1"/>
</dbReference>
<evidence type="ECO:0000313" key="4">
    <source>
        <dbReference type="Proteomes" id="UP000313359"/>
    </source>
</evidence>
<dbReference type="AlphaFoldDB" id="A0A5C2RY48"/>
<dbReference type="Proteomes" id="UP000313359">
    <property type="component" value="Unassembled WGS sequence"/>
</dbReference>
<name>A0A5C2RY48_9APHY</name>
<feature type="domain" description="CFA20" evidence="2">
    <location>
        <begin position="77"/>
        <end position="197"/>
    </location>
</feature>
<proteinExistence type="predicted"/>
<dbReference type="EMBL" id="ML122291">
    <property type="protein sequence ID" value="RPD55995.1"/>
    <property type="molecule type" value="Genomic_DNA"/>
</dbReference>
<sequence>MFSSSVQPGLVSLFSSTGSDPLSLFSSKADTSLQSDSFICLLHDATSQPAPSPPRSMITANDPDEDDAHAPTSPNYALDQTVLHIQSPTVKTTYILCPPAHLNGAIRGRGGGDLGLKHPWIHFQVRNMGREWAFEVGIVDQSGREGILRCSTFQKRPRLKLTNPPLLHLPLSFPTASSRPLTSWSAISLNLPSFLPHFSSASLAHTDDDDEADGPATARQLQGAQLQVPSGTYSHVSYVKVYATCRLRRIWFSEGGPQQRLPWEFQLYAAENP</sequence>
<dbReference type="PANTHER" id="PTHR12458">
    <property type="entry name" value="ORF PROTEIN"/>
    <property type="match status" value="1"/>
</dbReference>
<protein>
    <recommendedName>
        <fullName evidence="2">CFA20 domain-containing protein</fullName>
    </recommendedName>
</protein>